<protein>
    <submittedName>
        <fullName evidence="2">HEPN domain-containing protein</fullName>
    </submittedName>
</protein>
<dbReference type="Gene3D" id="1.20.120.330">
    <property type="entry name" value="Nucleotidyltransferases domain 2"/>
    <property type="match status" value="1"/>
</dbReference>
<evidence type="ECO:0000259" key="1">
    <source>
        <dbReference type="PROSITE" id="PS50910"/>
    </source>
</evidence>
<dbReference type="Pfam" id="PF05168">
    <property type="entry name" value="HEPN"/>
    <property type="match status" value="1"/>
</dbReference>
<dbReference type="SUPFAM" id="SSF81593">
    <property type="entry name" value="Nucleotidyltransferase substrate binding subunit/domain"/>
    <property type="match status" value="1"/>
</dbReference>
<dbReference type="RefSeq" id="WP_191189192.1">
    <property type="nucleotide sequence ID" value="NZ_JACWMY010000005.1"/>
</dbReference>
<sequence length="290" mass="33541">MERKNINLSSLQYKELEEIITLLTGQYKTEYIICFGCLNDVKATSSCFIEDVRQNNTNYFLLMITTEITRIEHEVQDYVNNHFDKAGITIIVHGLETVTNAISQGSRFFTAVCRDGLQLYTANGLRLNMDYPNLNPATTQTKAEKHYYHRYCMALGFMEAASECLEKEYYNNTIFMLHQAVEQACIAMIRVFMAYRSDMHNLSRLLNLCGCFSGEPAAIFPRKTTEDQRLFQLLLKSYSDARYRDEYKVTSQDADMLCTQVRAFIELTEELCIDRINDLRTAVTDVPKQD</sequence>
<comment type="caution">
    <text evidence="2">The sequence shown here is derived from an EMBL/GenBank/DDBJ whole genome shotgun (WGS) entry which is preliminary data.</text>
</comment>
<gene>
    <name evidence="2" type="ORF">IDJ77_11990</name>
</gene>
<keyword evidence="3" id="KW-1185">Reference proteome</keyword>
<evidence type="ECO:0000313" key="2">
    <source>
        <dbReference type="EMBL" id="MBD1364531.1"/>
    </source>
</evidence>
<dbReference type="PROSITE" id="PS50910">
    <property type="entry name" value="HEPN"/>
    <property type="match status" value="1"/>
</dbReference>
<dbReference type="Proteomes" id="UP000606600">
    <property type="component" value="Unassembled WGS sequence"/>
</dbReference>
<name>A0ABR7WQC9_9SPHI</name>
<evidence type="ECO:0000313" key="3">
    <source>
        <dbReference type="Proteomes" id="UP000606600"/>
    </source>
</evidence>
<dbReference type="SMART" id="SM00748">
    <property type="entry name" value="HEPN"/>
    <property type="match status" value="1"/>
</dbReference>
<reference evidence="2 3" key="1">
    <citation type="submission" date="2020-09" db="EMBL/GenBank/DDBJ databases">
        <title>Novel species of Mucilaginibacter isolated from a glacier on the Tibetan Plateau.</title>
        <authorList>
            <person name="Liu Q."/>
            <person name="Xin Y.-H."/>
        </authorList>
    </citation>
    <scope>NUCLEOTIDE SEQUENCE [LARGE SCALE GENOMIC DNA]</scope>
    <source>
        <strain evidence="2 3">ZT4R22</strain>
    </source>
</reference>
<accession>A0ABR7WQC9</accession>
<organism evidence="2 3">
    <name type="scientific">Mucilaginibacter pankratovii</name>
    <dbReference type="NCBI Taxonomy" id="2772110"/>
    <lineage>
        <taxon>Bacteria</taxon>
        <taxon>Pseudomonadati</taxon>
        <taxon>Bacteroidota</taxon>
        <taxon>Sphingobacteriia</taxon>
        <taxon>Sphingobacteriales</taxon>
        <taxon>Sphingobacteriaceae</taxon>
        <taxon>Mucilaginibacter</taxon>
    </lineage>
</organism>
<dbReference type="InterPro" id="IPR007842">
    <property type="entry name" value="HEPN_dom"/>
</dbReference>
<feature type="domain" description="HEPN" evidence="1">
    <location>
        <begin position="151"/>
        <end position="271"/>
    </location>
</feature>
<proteinExistence type="predicted"/>
<dbReference type="EMBL" id="JACWMY010000005">
    <property type="protein sequence ID" value="MBD1364531.1"/>
    <property type="molecule type" value="Genomic_DNA"/>
</dbReference>